<dbReference type="PANTHER" id="PTHR43760:SF1">
    <property type="entry name" value="ENDORIBONUCLEASE L-PSP_CHORISMATE MUTASE-LIKE DOMAIN-CONTAINING PROTEIN"/>
    <property type="match status" value="1"/>
</dbReference>
<dbReference type="RefSeq" id="WP_120751570.1">
    <property type="nucleotide sequence ID" value="NZ_RBAH01000039.1"/>
</dbReference>
<dbReference type="InterPro" id="IPR013813">
    <property type="entry name" value="Endoribo_LPSP/chorism_mut-like"/>
</dbReference>
<dbReference type="InterPro" id="IPR035959">
    <property type="entry name" value="RutC-like_sf"/>
</dbReference>
<dbReference type="Proteomes" id="UP000282311">
    <property type="component" value="Unassembled WGS sequence"/>
</dbReference>
<feature type="domain" description="Endoribonuclease L-PSP/chorismate mutase-like" evidence="1">
    <location>
        <begin position="7"/>
        <end position="140"/>
    </location>
</feature>
<reference evidence="2 3" key="1">
    <citation type="journal article" date="2007" name="Int. J. Syst. Evol. Microbiol.">
        <title>Paenibacillus ginsengarvi sp. nov., isolated from soil from ginseng cultivation.</title>
        <authorList>
            <person name="Yoon M.H."/>
            <person name="Ten L.N."/>
            <person name="Im W.T."/>
        </authorList>
    </citation>
    <scope>NUCLEOTIDE SEQUENCE [LARGE SCALE GENOMIC DNA]</scope>
    <source>
        <strain evidence="2 3">KCTC 13059</strain>
    </source>
</reference>
<comment type="caution">
    <text evidence="2">The sequence shown here is derived from an EMBL/GenBank/DDBJ whole genome shotgun (WGS) entry which is preliminary data.</text>
</comment>
<protein>
    <submittedName>
        <fullName evidence="2">RidA family protein</fullName>
    </submittedName>
</protein>
<sequence length="155" mass="16902">MGQIEKRLEELGIVLPPPPQPRFTYIPANRTGNLLYLSGQDARDANGVLIHEGKVGSDLTIEQGREAARQVIINCLAVMKGYLGDLDRVVKIVKLLGFVNSAPGFGDQPFVMNGASDLLVDVFGERGRHARSAIGTSDLPFHTPVEIEIIVEIRD</sequence>
<dbReference type="Pfam" id="PF14588">
    <property type="entry name" value="YjgF_endoribonc"/>
    <property type="match status" value="1"/>
</dbReference>
<proteinExistence type="predicted"/>
<dbReference type="SUPFAM" id="SSF55298">
    <property type="entry name" value="YjgF-like"/>
    <property type="match status" value="1"/>
</dbReference>
<dbReference type="AlphaFoldDB" id="A0A3B0AY49"/>
<dbReference type="EMBL" id="RBAH01000039">
    <property type="protein sequence ID" value="RKN65141.1"/>
    <property type="molecule type" value="Genomic_DNA"/>
</dbReference>
<organism evidence="2 3">
    <name type="scientific">Paenibacillus ginsengarvi</name>
    <dbReference type="NCBI Taxonomy" id="400777"/>
    <lineage>
        <taxon>Bacteria</taxon>
        <taxon>Bacillati</taxon>
        <taxon>Bacillota</taxon>
        <taxon>Bacilli</taxon>
        <taxon>Bacillales</taxon>
        <taxon>Paenibacillaceae</taxon>
        <taxon>Paenibacillus</taxon>
    </lineage>
</organism>
<evidence type="ECO:0000313" key="2">
    <source>
        <dbReference type="EMBL" id="RKN65141.1"/>
    </source>
</evidence>
<gene>
    <name evidence="2" type="ORF">D7M11_33190</name>
</gene>
<accession>A0A3B0AY49</accession>
<dbReference type="Gene3D" id="3.30.1330.40">
    <property type="entry name" value="RutC-like"/>
    <property type="match status" value="1"/>
</dbReference>
<name>A0A3B0AY49_9BACL</name>
<evidence type="ECO:0000259" key="1">
    <source>
        <dbReference type="Pfam" id="PF14588"/>
    </source>
</evidence>
<dbReference type="PANTHER" id="PTHR43760">
    <property type="entry name" value="ENDORIBONUCLEASE-RELATED"/>
    <property type="match status" value="1"/>
</dbReference>
<keyword evidence="3" id="KW-1185">Reference proteome</keyword>
<dbReference type="CDD" id="cd02199">
    <property type="entry name" value="YjgF_YER057c_UK114_like_1"/>
    <property type="match status" value="1"/>
</dbReference>
<dbReference type="OrthoDB" id="9806350at2"/>
<evidence type="ECO:0000313" key="3">
    <source>
        <dbReference type="Proteomes" id="UP000282311"/>
    </source>
</evidence>